<dbReference type="WBParaSite" id="EVEC_0001317901-mRNA-1">
    <property type="protein sequence ID" value="EVEC_0001317901-mRNA-1"/>
    <property type="gene ID" value="EVEC_0001317901"/>
</dbReference>
<dbReference type="Proteomes" id="UP000274131">
    <property type="component" value="Unassembled WGS sequence"/>
</dbReference>
<accession>A0A0N4VQ87</accession>
<reference evidence="1 2" key="2">
    <citation type="submission" date="2018-10" db="EMBL/GenBank/DDBJ databases">
        <authorList>
            <consortium name="Pathogen Informatics"/>
        </authorList>
    </citation>
    <scope>NUCLEOTIDE SEQUENCE [LARGE SCALE GENOMIC DNA]</scope>
</reference>
<dbReference type="EMBL" id="UXUI01014193">
    <property type="protein sequence ID" value="VDD97582.1"/>
    <property type="molecule type" value="Genomic_DNA"/>
</dbReference>
<dbReference type="OrthoDB" id="5837936at2759"/>
<protein>
    <submittedName>
        <fullName evidence="1 3">Uncharacterized protein</fullName>
    </submittedName>
</protein>
<organism evidence="3">
    <name type="scientific">Enterobius vermicularis</name>
    <name type="common">Human pinworm</name>
    <dbReference type="NCBI Taxonomy" id="51028"/>
    <lineage>
        <taxon>Eukaryota</taxon>
        <taxon>Metazoa</taxon>
        <taxon>Ecdysozoa</taxon>
        <taxon>Nematoda</taxon>
        <taxon>Chromadorea</taxon>
        <taxon>Rhabditida</taxon>
        <taxon>Spirurina</taxon>
        <taxon>Oxyuridomorpha</taxon>
        <taxon>Oxyuroidea</taxon>
        <taxon>Oxyuridae</taxon>
        <taxon>Enterobius</taxon>
    </lineage>
</organism>
<reference evidence="3" key="1">
    <citation type="submission" date="2017-02" db="UniProtKB">
        <authorList>
            <consortium name="WormBaseParasite"/>
        </authorList>
    </citation>
    <scope>IDENTIFICATION</scope>
</reference>
<gene>
    <name evidence="1" type="ORF">EVEC_LOCUS12333</name>
</gene>
<sequence length="74" mass="7998">MYPSWHSPDESSPATAAAASVQPYWSQHVNQATATAVAHQKVAAVAAYEPLLYQQNYMKNMLGAAAQWVESSST</sequence>
<dbReference type="AlphaFoldDB" id="A0A0N4VQ87"/>
<name>A0A0N4VQ87_ENTVE</name>
<evidence type="ECO:0000313" key="3">
    <source>
        <dbReference type="WBParaSite" id="EVEC_0001317901-mRNA-1"/>
    </source>
</evidence>
<proteinExistence type="predicted"/>
<evidence type="ECO:0000313" key="1">
    <source>
        <dbReference type="EMBL" id="VDD97582.1"/>
    </source>
</evidence>
<keyword evidence="2" id="KW-1185">Reference proteome</keyword>
<evidence type="ECO:0000313" key="2">
    <source>
        <dbReference type="Proteomes" id="UP000274131"/>
    </source>
</evidence>
<dbReference type="STRING" id="51028.A0A0N4VQ87"/>